<feature type="domain" description="F-box/LRR-repeat protein 15/At3g58940/PEG3-like LRR" evidence="1">
    <location>
        <begin position="124"/>
        <end position="218"/>
    </location>
</feature>
<keyword evidence="3" id="KW-1185">Reference proteome</keyword>
<evidence type="ECO:0000259" key="1">
    <source>
        <dbReference type="Pfam" id="PF24758"/>
    </source>
</evidence>
<evidence type="ECO:0000313" key="3">
    <source>
        <dbReference type="Proteomes" id="UP001054889"/>
    </source>
</evidence>
<comment type="caution">
    <text evidence="2">The sequence shown here is derived from an EMBL/GenBank/DDBJ whole genome shotgun (WGS) entry which is preliminary data.</text>
</comment>
<reference evidence="2" key="1">
    <citation type="journal article" date="2018" name="DNA Res.">
        <title>Multiple hybrid de novo genome assembly of finger millet, an orphan allotetraploid crop.</title>
        <authorList>
            <person name="Hatakeyama M."/>
            <person name="Aluri S."/>
            <person name="Balachadran M.T."/>
            <person name="Sivarajan S.R."/>
            <person name="Patrignani A."/>
            <person name="Gruter S."/>
            <person name="Poveda L."/>
            <person name="Shimizu-Inatsugi R."/>
            <person name="Baeten J."/>
            <person name="Francoijs K.J."/>
            <person name="Nataraja K.N."/>
            <person name="Reddy Y.A.N."/>
            <person name="Phadnis S."/>
            <person name="Ravikumar R.L."/>
            <person name="Schlapbach R."/>
            <person name="Sreeman S.M."/>
            <person name="Shimizu K.K."/>
        </authorList>
    </citation>
    <scope>NUCLEOTIDE SEQUENCE</scope>
</reference>
<dbReference type="Pfam" id="PF24758">
    <property type="entry name" value="LRR_At5g56370"/>
    <property type="match status" value="1"/>
</dbReference>
<accession>A0AAV5FFT4</accession>
<dbReference type="InterPro" id="IPR032675">
    <property type="entry name" value="LRR_dom_sf"/>
</dbReference>
<protein>
    <recommendedName>
        <fullName evidence="1">F-box/LRR-repeat protein 15/At3g58940/PEG3-like LRR domain-containing protein</fullName>
    </recommendedName>
</protein>
<proteinExistence type="predicted"/>
<name>A0AAV5FFT4_ELECO</name>
<dbReference type="Proteomes" id="UP001054889">
    <property type="component" value="Unassembled WGS sequence"/>
</dbReference>
<dbReference type="InterPro" id="IPR055411">
    <property type="entry name" value="LRR_FXL15/At3g58940/PEG3-like"/>
</dbReference>
<dbReference type="PANTHER" id="PTHR31639">
    <property type="entry name" value="F-BOX PROTEIN-LIKE"/>
    <property type="match status" value="1"/>
</dbReference>
<organism evidence="2 3">
    <name type="scientific">Eleusine coracana subsp. coracana</name>
    <dbReference type="NCBI Taxonomy" id="191504"/>
    <lineage>
        <taxon>Eukaryota</taxon>
        <taxon>Viridiplantae</taxon>
        <taxon>Streptophyta</taxon>
        <taxon>Embryophyta</taxon>
        <taxon>Tracheophyta</taxon>
        <taxon>Spermatophyta</taxon>
        <taxon>Magnoliopsida</taxon>
        <taxon>Liliopsida</taxon>
        <taxon>Poales</taxon>
        <taxon>Poaceae</taxon>
        <taxon>PACMAD clade</taxon>
        <taxon>Chloridoideae</taxon>
        <taxon>Cynodonteae</taxon>
        <taxon>Eleusininae</taxon>
        <taxon>Eleusine</taxon>
    </lineage>
</organism>
<dbReference type="EMBL" id="BQKI01000085">
    <property type="protein sequence ID" value="GJN33866.1"/>
    <property type="molecule type" value="Genomic_DNA"/>
</dbReference>
<dbReference type="PANTHER" id="PTHR31639:SF316">
    <property type="entry name" value="OS08G0460800 PROTEIN"/>
    <property type="match status" value="1"/>
</dbReference>
<gene>
    <name evidence="2" type="primary">gb22493</name>
    <name evidence="2" type="ORF">PR202_gb22493</name>
</gene>
<reference evidence="2" key="2">
    <citation type="submission" date="2021-12" db="EMBL/GenBank/DDBJ databases">
        <title>Resequencing data analysis of finger millet.</title>
        <authorList>
            <person name="Hatakeyama M."/>
            <person name="Aluri S."/>
            <person name="Balachadran M.T."/>
            <person name="Sivarajan S.R."/>
            <person name="Poveda L."/>
            <person name="Shimizu-Inatsugi R."/>
            <person name="Schlapbach R."/>
            <person name="Sreeman S.M."/>
            <person name="Shimizu K.K."/>
        </authorList>
    </citation>
    <scope>NUCLEOTIDE SEQUENCE</scope>
</reference>
<evidence type="ECO:0000313" key="2">
    <source>
        <dbReference type="EMBL" id="GJN33866.1"/>
    </source>
</evidence>
<sequence length="228" mass="26286">MEYFISRPVSPQARVLQGKQRVKPFSEVLTLDIERWLDDRRVDTRSRRTAAKRDGGWKMPEGTAADALISLPRNVLDEILTRLDLLDAVRTSSPLRAIDSVFLSYSGHVRCFDVELDDLSACRMDDWLLALSRCGIENIQLIRRENRLVSLHSTLFSFRRLVCLDLFTCEIPLVPPGFEGFPDLKVLSLYNVKLQDNGECQLEEIIERSSLLEKLRLIELWIIGYYIS</sequence>
<dbReference type="Gene3D" id="3.80.10.10">
    <property type="entry name" value="Ribonuclease Inhibitor"/>
    <property type="match status" value="1"/>
</dbReference>
<dbReference type="AlphaFoldDB" id="A0AAV5FFT4"/>
<dbReference type="SUPFAM" id="SSF52047">
    <property type="entry name" value="RNI-like"/>
    <property type="match status" value="1"/>
</dbReference>